<dbReference type="Gene3D" id="3.40.50.150">
    <property type="entry name" value="Vaccinia Virus protein VP39"/>
    <property type="match status" value="1"/>
</dbReference>
<evidence type="ECO:0008006" key="9">
    <source>
        <dbReference type="Google" id="ProtNLM"/>
    </source>
</evidence>
<dbReference type="GO" id="GO:0005634">
    <property type="term" value="C:nucleus"/>
    <property type="evidence" value="ECO:0007669"/>
    <property type="project" value="TreeGrafter"/>
</dbReference>
<keyword evidence="5" id="KW-0067">ATP-binding</keyword>
<dbReference type="GO" id="GO:0008094">
    <property type="term" value="F:ATP-dependent activity, acting on DNA"/>
    <property type="evidence" value="ECO:0007669"/>
    <property type="project" value="TreeGrafter"/>
</dbReference>
<keyword evidence="2" id="KW-0808">Transferase</keyword>
<dbReference type="SUPFAM" id="SSF52540">
    <property type="entry name" value="P-loop containing nucleoside triphosphate hydrolases"/>
    <property type="match status" value="1"/>
</dbReference>
<keyword evidence="8" id="KW-1185">Reference proteome</keyword>
<feature type="region of interest" description="Disordered" evidence="6">
    <location>
        <begin position="217"/>
        <end position="238"/>
    </location>
</feature>
<feature type="compositionally biased region" description="Polar residues" evidence="6">
    <location>
        <begin position="49"/>
        <end position="58"/>
    </location>
</feature>
<dbReference type="Gene3D" id="3.40.50.300">
    <property type="entry name" value="P-loop containing nucleotide triphosphate hydrolases"/>
    <property type="match status" value="1"/>
</dbReference>
<evidence type="ECO:0000256" key="4">
    <source>
        <dbReference type="ARBA" id="ARBA00022801"/>
    </source>
</evidence>
<organism evidence="7 8">
    <name type="scientific">Alternaria burnsii</name>
    <dbReference type="NCBI Taxonomy" id="1187904"/>
    <lineage>
        <taxon>Eukaryota</taxon>
        <taxon>Fungi</taxon>
        <taxon>Dikarya</taxon>
        <taxon>Ascomycota</taxon>
        <taxon>Pezizomycotina</taxon>
        <taxon>Dothideomycetes</taxon>
        <taxon>Pleosporomycetidae</taxon>
        <taxon>Pleosporales</taxon>
        <taxon>Pleosporineae</taxon>
        <taxon>Pleosporaceae</taxon>
        <taxon>Alternaria</taxon>
        <taxon>Alternaria sect. Alternaria</taxon>
    </lineage>
</organism>
<evidence type="ECO:0000256" key="2">
    <source>
        <dbReference type="ARBA" id="ARBA00022679"/>
    </source>
</evidence>
<sequence>MEPEKSRKRKRVAELSPARDAPEWDVVTTEVLTRRTKTRTGQTECTALTETQTRGNQVRSTRSTRSTCRAQPVNDNSIPAPNNPTRSVITPQSGDVTPENPTRGRKTRHTNYDDAQHTTENVYAKPKRSTIRSGTARLKRRKLLPDSKPNEYTQVASPRSSPAGSSLRESTRTSEQLVDANGHTQDVDDGLPSPITSNDLRLRDDLELDTVSGEDLLTEEADIDQSKGSGTSSLRLGGRSIRARPRVSYVEQFPDDPVDLTAEDESESDVYVSPATDEESEADIEVVSSEDEDEDEASAISDVGSLDIMLDEESIVIEDDDPKPKPRRQHKLGESTRAGKGIDLSLPPLSSIGECMSDMTAKAVQLGLGEALESLGERPIRVATMCSGTESPLLALDEISKALVAIGHTRMQIQQEFSAEIEVFKQGYIERNFAPERLFRDVRDFIRESATTAVTAYGAEVDIPTDVDILVAGFVCKDLLRLNNRGKTLDDGGESGDTFQGMYAYTDRFRPSIVLLENVKNEKKTWDDVVRRFDRIGYEAYRRSDNGTVLPPDFADRKFYISQSSRVHDAIDIAHLEAAAKGYDSLYKMALWDLLMLQGMPLNRLLFANETQKDLQNLAGNAMSTTVIRASLISALIVGCKAFRPYQAKSGDKTLSAPPGSNMITEPSMLKRTFVQPSTYEDLNLVKLQQEAKSSARNPKHVYRTIVPASHRTTPPDEFIRRWRQLIPSRLKFNVFPNIGRLASKLGSKDPVLDEYLATVSEAQLGSQYFCIGEFSRDYNQLGLSDYKEETVPKRIKIESDGLTAIVGDYKHLPHCGTAFTSLYKRSMSVNDMYMFLDPDPIGRPEHDSFVFSRDHTRKHYDLDVAYHALYLELSQYLISQKMQIKKLNKKSGSDRSSRLNDSLEGSASAEEALLRCALLFETEEGSCKGTVDLQMLFSIPYCGHTACKECLELRTNDETCVHLGCNSYASEGNLIRMADLGSNESEDTGQGYGNKLEAIVQIVCRMPASDQGIIFAPNEEIVSILETVFDHYDVSYHSPGRGRLTASAKLMEEFKTNKDPKTRKKLIILNLGSESAAGVNLTIANHVVFVSPFLAKTQYDYDSAMAQAIARSRRYGQKKKVHIYHVVALRTIDVDILEHRLRRSDALTATDSTTKSLEPLSTKKEKTRLARNNKGDIMLIPHTWLADKAKREILGIEESPDRLTSLINFSETFEQEDDES</sequence>
<accession>A0A8H7B1A4</accession>
<dbReference type="AlphaFoldDB" id="A0A8H7B1A4"/>
<feature type="compositionally biased region" description="Acidic residues" evidence="6">
    <location>
        <begin position="309"/>
        <end position="321"/>
    </location>
</feature>
<dbReference type="InterPro" id="IPR029063">
    <property type="entry name" value="SAM-dependent_MTases_sf"/>
</dbReference>
<dbReference type="SUPFAM" id="SSF53335">
    <property type="entry name" value="S-adenosyl-L-methionine-dependent methyltransferases"/>
    <property type="match status" value="1"/>
</dbReference>
<evidence type="ECO:0000256" key="6">
    <source>
        <dbReference type="SAM" id="MobiDB-lite"/>
    </source>
</evidence>
<feature type="region of interest" description="Disordered" evidence="6">
    <location>
        <begin position="49"/>
        <end position="202"/>
    </location>
</feature>
<dbReference type="InterPro" id="IPR050628">
    <property type="entry name" value="SNF2_RAD54_helicase_TF"/>
</dbReference>
<dbReference type="GO" id="GO:0032259">
    <property type="term" value="P:methylation"/>
    <property type="evidence" value="ECO:0007669"/>
    <property type="project" value="UniProtKB-KW"/>
</dbReference>
<evidence type="ECO:0000256" key="1">
    <source>
        <dbReference type="ARBA" id="ARBA00022603"/>
    </source>
</evidence>
<dbReference type="Proteomes" id="UP000596902">
    <property type="component" value="Unassembled WGS sequence"/>
</dbReference>
<keyword evidence="3" id="KW-0547">Nucleotide-binding</keyword>
<dbReference type="PANTHER" id="PTHR45626">
    <property type="entry name" value="TRANSCRIPTION TERMINATION FACTOR 2-RELATED"/>
    <property type="match status" value="1"/>
</dbReference>
<evidence type="ECO:0000256" key="3">
    <source>
        <dbReference type="ARBA" id="ARBA00022741"/>
    </source>
</evidence>
<evidence type="ECO:0000313" key="8">
    <source>
        <dbReference type="Proteomes" id="UP000596902"/>
    </source>
</evidence>
<reference evidence="7" key="2">
    <citation type="submission" date="2020-08" db="EMBL/GenBank/DDBJ databases">
        <title>Draft Genome Sequence of Cumin Blight Pathogen Alternaria burnsii.</title>
        <authorList>
            <person name="Feng Z."/>
        </authorList>
    </citation>
    <scope>NUCLEOTIDE SEQUENCE</scope>
    <source>
        <strain evidence="7">CBS107.38</strain>
    </source>
</reference>
<protein>
    <recommendedName>
        <fullName evidence="9">Helicase C-terminal domain-containing protein</fullName>
    </recommendedName>
</protein>
<gene>
    <name evidence="7" type="ORF">GT037_009020</name>
</gene>
<dbReference type="GO" id="GO:0005524">
    <property type="term" value="F:ATP binding"/>
    <property type="evidence" value="ECO:0007669"/>
    <property type="project" value="UniProtKB-KW"/>
</dbReference>
<evidence type="ECO:0000313" key="7">
    <source>
        <dbReference type="EMBL" id="KAF7673069.1"/>
    </source>
</evidence>
<feature type="compositionally biased region" description="Polar residues" evidence="6">
    <location>
        <begin position="150"/>
        <end position="176"/>
    </location>
</feature>
<feature type="compositionally biased region" description="Acidic residues" evidence="6">
    <location>
        <begin position="276"/>
        <end position="297"/>
    </location>
</feature>
<name>A0A8H7B1A4_9PLEO</name>
<dbReference type="InterPro" id="IPR027417">
    <property type="entry name" value="P-loop_NTPase"/>
</dbReference>
<feature type="region of interest" description="Disordered" evidence="6">
    <location>
        <begin position="1"/>
        <end position="23"/>
    </location>
</feature>
<feature type="compositionally biased region" description="Acidic residues" evidence="6">
    <location>
        <begin position="257"/>
        <end position="268"/>
    </location>
</feature>
<reference evidence="7" key="1">
    <citation type="submission" date="2020-01" db="EMBL/GenBank/DDBJ databases">
        <authorList>
            <person name="Feng Z.H.Z."/>
        </authorList>
    </citation>
    <scope>NUCLEOTIDE SEQUENCE</scope>
    <source>
        <strain evidence="7">CBS107.38</strain>
    </source>
</reference>
<comment type="caution">
    <text evidence="7">The sequence shown here is derived from an EMBL/GenBank/DDBJ whole genome shotgun (WGS) entry which is preliminary data.</text>
</comment>
<dbReference type="Pfam" id="PF00145">
    <property type="entry name" value="DNA_methylase"/>
    <property type="match status" value="1"/>
</dbReference>
<dbReference type="GO" id="GO:0008168">
    <property type="term" value="F:methyltransferase activity"/>
    <property type="evidence" value="ECO:0007669"/>
    <property type="project" value="UniProtKB-KW"/>
</dbReference>
<keyword evidence="4" id="KW-0378">Hydrolase</keyword>
<proteinExistence type="predicted"/>
<dbReference type="EMBL" id="JAAABM010000014">
    <property type="protein sequence ID" value="KAF7673069.1"/>
    <property type="molecule type" value="Genomic_DNA"/>
</dbReference>
<keyword evidence="1" id="KW-0489">Methyltransferase</keyword>
<dbReference type="PANTHER" id="PTHR45626:SF26">
    <property type="entry name" value="FAMILY HELICASE, PUTATIVE (AFU_ORTHOLOGUE AFUA_2G09120)-RELATED"/>
    <property type="match status" value="1"/>
</dbReference>
<dbReference type="InterPro" id="IPR001525">
    <property type="entry name" value="C5_MeTfrase"/>
</dbReference>
<feature type="compositionally biased region" description="Basic residues" evidence="6">
    <location>
        <begin position="1"/>
        <end position="11"/>
    </location>
</feature>
<feature type="region of interest" description="Disordered" evidence="6">
    <location>
        <begin position="257"/>
        <end position="344"/>
    </location>
</feature>
<evidence type="ECO:0000256" key="5">
    <source>
        <dbReference type="ARBA" id="ARBA00022840"/>
    </source>
</evidence>
<feature type="compositionally biased region" description="Low complexity" evidence="6">
    <location>
        <begin position="228"/>
        <end position="238"/>
    </location>
</feature>
<dbReference type="GO" id="GO:0016787">
    <property type="term" value="F:hydrolase activity"/>
    <property type="evidence" value="ECO:0007669"/>
    <property type="project" value="UniProtKB-KW"/>
</dbReference>
<dbReference type="GO" id="GO:0006281">
    <property type="term" value="P:DNA repair"/>
    <property type="evidence" value="ECO:0007669"/>
    <property type="project" value="TreeGrafter"/>
</dbReference>
<dbReference type="RefSeq" id="XP_038783412.1">
    <property type="nucleotide sequence ID" value="XM_038934067.1"/>
</dbReference>
<dbReference type="GeneID" id="62207245"/>
<feature type="compositionally biased region" description="Polar residues" evidence="6">
    <location>
        <begin position="73"/>
        <end position="95"/>
    </location>
</feature>